<evidence type="ECO:0000313" key="2">
    <source>
        <dbReference type="EMBL" id="MEC5341614.1"/>
    </source>
</evidence>
<dbReference type="RefSeq" id="WP_327616787.1">
    <property type="nucleotide sequence ID" value="NZ_JAYWTM010000001.1"/>
</dbReference>
<sequence length="96" mass="10370">MKSRICWLVVATVLALPSAALANRGGTDIVVPVPAEVWNAGSAARGQNSDCPRCCVYENRRYSEGAVLKVDGAVLQCVRDKQTVGTNDLIWQPLKQ</sequence>
<name>A0ABU6JMP1_9GAMM</name>
<evidence type="ECO:0000313" key="3">
    <source>
        <dbReference type="Proteomes" id="UP001309705"/>
    </source>
</evidence>
<organism evidence="2 3">
    <name type="scientific">Brenneria populi</name>
    <dbReference type="NCBI Taxonomy" id="1505588"/>
    <lineage>
        <taxon>Bacteria</taxon>
        <taxon>Pseudomonadati</taxon>
        <taxon>Pseudomonadota</taxon>
        <taxon>Gammaproteobacteria</taxon>
        <taxon>Enterobacterales</taxon>
        <taxon>Pectobacteriaceae</taxon>
        <taxon>Brenneria</taxon>
    </lineage>
</organism>
<dbReference type="Pfam" id="PF07383">
    <property type="entry name" value="DUF1496"/>
    <property type="match status" value="1"/>
</dbReference>
<feature type="signal peptide" evidence="1">
    <location>
        <begin position="1"/>
        <end position="22"/>
    </location>
</feature>
<accession>A0ABU6JMP1</accession>
<proteinExistence type="predicted"/>
<protein>
    <submittedName>
        <fullName evidence="2">DUF1496 domain-containing protein</fullName>
    </submittedName>
</protein>
<keyword evidence="3" id="KW-1185">Reference proteome</keyword>
<feature type="chain" id="PRO_5046237144" evidence="1">
    <location>
        <begin position="23"/>
        <end position="96"/>
    </location>
</feature>
<keyword evidence="1" id="KW-0732">Signal</keyword>
<gene>
    <name evidence="2" type="ORF">VSX58_03170</name>
</gene>
<reference evidence="2 3" key="1">
    <citation type="journal article" date="2017" name="Int. J. Syst. Evol. Microbiol.">
        <title>Brenneria populi subsp. brevivirga subsp. nov. isolated from symptomatic bark of Populus x euramericana canker, and description of Brenneria populi subsp. populi subsp. nov.</title>
        <authorList>
            <person name="Zheng M.H."/>
            <person name="Piao C.G."/>
            <person name="Xue H."/>
            <person name="Guo M.W."/>
            <person name="Li Y."/>
        </authorList>
    </citation>
    <scope>NUCLEOTIDE SEQUENCE [LARGE SCALE GENOMIC DNA]</scope>
    <source>
        <strain evidence="2 3">D9-5</strain>
    </source>
</reference>
<dbReference type="EMBL" id="JAYWTM010000001">
    <property type="protein sequence ID" value="MEC5341614.1"/>
    <property type="molecule type" value="Genomic_DNA"/>
</dbReference>
<dbReference type="InterPro" id="IPR009971">
    <property type="entry name" value="DUF1496"/>
</dbReference>
<dbReference type="Proteomes" id="UP001309705">
    <property type="component" value="Unassembled WGS sequence"/>
</dbReference>
<evidence type="ECO:0000256" key="1">
    <source>
        <dbReference type="SAM" id="SignalP"/>
    </source>
</evidence>
<comment type="caution">
    <text evidence="2">The sequence shown here is derived from an EMBL/GenBank/DDBJ whole genome shotgun (WGS) entry which is preliminary data.</text>
</comment>